<dbReference type="GO" id="GO:0004674">
    <property type="term" value="F:protein serine/threonine kinase activity"/>
    <property type="evidence" value="ECO:0007669"/>
    <property type="project" value="UniProtKB-KW"/>
</dbReference>
<organism evidence="1 2">
    <name type="scientific">Rosa chinensis</name>
    <name type="common">China rose</name>
    <dbReference type="NCBI Taxonomy" id="74649"/>
    <lineage>
        <taxon>Eukaryota</taxon>
        <taxon>Viridiplantae</taxon>
        <taxon>Streptophyta</taxon>
        <taxon>Embryophyta</taxon>
        <taxon>Tracheophyta</taxon>
        <taxon>Spermatophyta</taxon>
        <taxon>Magnoliopsida</taxon>
        <taxon>eudicotyledons</taxon>
        <taxon>Gunneridae</taxon>
        <taxon>Pentapetalae</taxon>
        <taxon>rosids</taxon>
        <taxon>fabids</taxon>
        <taxon>Rosales</taxon>
        <taxon>Rosaceae</taxon>
        <taxon>Rosoideae</taxon>
        <taxon>Rosoideae incertae sedis</taxon>
        <taxon>Rosa</taxon>
    </lineage>
</organism>
<dbReference type="EC" id="2.7.11.1" evidence="1"/>
<sequence>MTAAQALTHPWLRDERQAVPLDLVIHKLVKSYVRATPFRHAAMKALSKAMTEDELYYLRAQFTLLEPKHGYVSLDNFRTVSHGYYILFLWKMKGRSLQFAQHLHSLRSYQDLH</sequence>
<keyword evidence="1" id="KW-0808">Transferase</keyword>
<dbReference type="Gramene" id="PRQ50923">
    <property type="protein sequence ID" value="PRQ50923"/>
    <property type="gene ID" value="RchiOBHm_Chr2g0138561"/>
</dbReference>
<keyword evidence="1" id="KW-0723">Serine/threonine-protein kinase</keyword>
<dbReference type="AlphaFoldDB" id="A0A2P6RWW2"/>
<dbReference type="Proteomes" id="UP000238479">
    <property type="component" value="Chromosome 2"/>
</dbReference>
<comment type="caution">
    <text evidence="1">The sequence shown here is derived from an EMBL/GenBank/DDBJ whole genome shotgun (WGS) entry which is preliminary data.</text>
</comment>
<keyword evidence="2" id="KW-1185">Reference proteome</keyword>
<gene>
    <name evidence="1" type="ORF">RchiOBHm_Chr2g0138561</name>
</gene>
<dbReference type="STRING" id="74649.A0A2P6RWW2"/>
<evidence type="ECO:0000313" key="2">
    <source>
        <dbReference type="Proteomes" id="UP000238479"/>
    </source>
</evidence>
<protein>
    <submittedName>
        <fullName evidence="1">Putative non-specific serine/threonine protein kinase</fullName>
        <ecNumber evidence="1">2.7.11.1</ecNumber>
    </submittedName>
</protein>
<evidence type="ECO:0000313" key="1">
    <source>
        <dbReference type="EMBL" id="PRQ50923.1"/>
    </source>
</evidence>
<accession>A0A2P6RWW2</accession>
<proteinExistence type="predicted"/>
<name>A0A2P6RWW2_ROSCH</name>
<dbReference type="EMBL" id="PDCK01000040">
    <property type="protein sequence ID" value="PRQ50923.1"/>
    <property type="molecule type" value="Genomic_DNA"/>
</dbReference>
<reference evidence="1 2" key="1">
    <citation type="journal article" date="2018" name="Nat. Genet.">
        <title>The Rosa genome provides new insights in the design of modern roses.</title>
        <authorList>
            <person name="Bendahmane M."/>
        </authorList>
    </citation>
    <scope>NUCLEOTIDE SEQUENCE [LARGE SCALE GENOMIC DNA]</scope>
    <source>
        <strain evidence="2">cv. Old Blush</strain>
    </source>
</reference>
<keyword evidence="1" id="KW-0418">Kinase</keyword>